<proteinExistence type="inferred from homology"/>
<dbReference type="EMBL" id="JAZBJZ010000024">
    <property type="protein sequence ID" value="MEE3716702.1"/>
    <property type="molecule type" value="Genomic_DNA"/>
</dbReference>
<dbReference type="NCBIfam" id="TIGR00413">
    <property type="entry name" value="rlpA"/>
    <property type="match status" value="1"/>
</dbReference>
<sequence precursor="true">MQKHLINLLFFALTISAFPLVLSFSSDTATAQADKLVKSDKQTEAIPSTSDARSNVLKVGETRSRSMARSQEDAIAKIYPHKIDERQAATVYVRGIPVLTFVSSLDAVENNTSKTNSANNLSTGQIVKLNDAKATKFPTQTKAQLEPLASKDPVERATAAAALINQLSQDGLDASAISPAWESGNYVIKFGDRAALKFDESLILPQTTRNKAEDLLQATNLLRRLMGGATPVNGITNAPATALVATNQTGADFIGQVTEVGSGLASWYGPGFEGAYSASGELFNTNDLTAAHRTLPFGTKVRVTNMDNGKSVVVRINDRGPFSGDRILDMSRGSAEVIGLTISGVAPVKLEVLIPAVLTGSTPIK</sequence>
<dbReference type="SUPFAM" id="SSF50685">
    <property type="entry name" value="Barwin-like endoglucanases"/>
    <property type="match status" value="1"/>
</dbReference>
<evidence type="ECO:0000259" key="5">
    <source>
        <dbReference type="Pfam" id="PF03330"/>
    </source>
</evidence>
<feature type="chain" id="PRO_5043061413" description="Probable endolytic peptidoglycan transglycosylase RlpA" evidence="3">
    <location>
        <begin position="32"/>
        <end position="365"/>
    </location>
</feature>
<evidence type="ECO:0000256" key="4">
    <source>
        <dbReference type="RuleBase" id="RU003495"/>
    </source>
</evidence>
<evidence type="ECO:0000256" key="3">
    <source>
        <dbReference type="HAMAP-Rule" id="MF_02071"/>
    </source>
</evidence>
<dbReference type="InterPro" id="IPR034718">
    <property type="entry name" value="RlpA"/>
</dbReference>
<comment type="function">
    <text evidence="3">Lytic transglycosylase with a strong preference for naked glycan strands that lack stem peptides.</text>
</comment>
<keyword evidence="1 3" id="KW-0456">Lyase</keyword>
<dbReference type="CDD" id="cd22268">
    <property type="entry name" value="DPBB_RlpA-like"/>
    <property type="match status" value="1"/>
</dbReference>
<evidence type="ECO:0000313" key="7">
    <source>
        <dbReference type="Proteomes" id="UP001333818"/>
    </source>
</evidence>
<dbReference type="InterPro" id="IPR009009">
    <property type="entry name" value="RlpA-like_DPBB"/>
</dbReference>
<dbReference type="InterPro" id="IPR012997">
    <property type="entry name" value="RplA"/>
</dbReference>
<dbReference type="HAMAP" id="MF_02071">
    <property type="entry name" value="RlpA"/>
    <property type="match status" value="1"/>
</dbReference>
<dbReference type="PANTHER" id="PTHR34183:SF8">
    <property type="entry name" value="ENDOLYTIC PEPTIDOGLYCAN TRANSGLYCOSYLASE RLPA-RELATED"/>
    <property type="match status" value="1"/>
</dbReference>
<keyword evidence="7" id="KW-1185">Reference proteome</keyword>
<evidence type="ECO:0000256" key="2">
    <source>
        <dbReference type="ARBA" id="ARBA00023316"/>
    </source>
</evidence>
<dbReference type="RefSeq" id="WP_330483132.1">
    <property type="nucleotide sequence ID" value="NZ_JAZBJZ010000024.1"/>
</dbReference>
<dbReference type="GO" id="GO:0000270">
    <property type="term" value="P:peptidoglycan metabolic process"/>
    <property type="evidence" value="ECO:0007669"/>
    <property type="project" value="UniProtKB-UniRule"/>
</dbReference>
<dbReference type="Gene3D" id="2.40.40.10">
    <property type="entry name" value="RlpA-like domain"/>
    <property type="match status" value="1"/>
</dbReference>
<evidence type="ECO:0000256" key="1">
    <source>
        <dbReference type="ARBA" id="ARBA00023239"/>
    </source>
</evidence>
<dbReference type="EC" id="4.2.2.-" evidence="3"/>
<protein>
    <recommendedName>
        <fullName evidence="3">Probable endolytic peptidoglycan transglycosylase RlpA</fullName>
        <ecNumber evidence="3">4.2.2.-</ecNumber>
    </recommendedName>
</protein>
<dbReference type="AlphaFoldDB" id="A0AAW9PV73"/>
<name>A0AAW9PV73_9CYAN</name>
<accession>A0AAW9PV73</accession>
<keyword evidence="3" id="KW-0732">Signal</keyword>
<comment type="caution">
    <text evidence="6">The sequence shown here is derived from an EMBL/GenBank/DDBJ whole genome shotgun (WGS) entry which is preliminary data.</text>
</comment>
<dbReference type="InterPro" id="IPR036908">
    <property type="entry name" value="RlpA-like_sf"/>
</dbReference>
<evidence type="ECO:0000313" key="6">
    <source>
        <dbReference type="EMBL" id="MEE3716702.1"/>
    </source>
</evidence>
<feature type="domain" description="RlpA-like protein double-psi beta-barrel" evidence="5">
    <location>
        <begin position="262"/>
        <end position="349"/>
    </location>
</feature>
<organism evidence="6 7">
    <name type="scientific">Tumidithrix elongata BACA0141</name>
    <dbReference type="NCBI Taxonomy" id="2716417"/>
    <lineage>
        <taxon>Bacteria</taxon>
        <taxon>Bacillati</taxon>
        <taxon>Cyanobacteriota</taxon>
        <taxon>Cyanophyceae</taxon>
        <taxon>Pseudanabaenales</taxon>
        <taxon>Pseudanabaenaceae</taxon>
        <taxon>Tumidithrix</taxon>
        <taxon>Tumidithrix elongata</taxon>
    </lineage>
</organism>
<dbReference type="Proteomes" id="UP001333818">
    <property type="component" value="Unassembled WGS sequence"/>
</dbReference>
<dbReference type="Pfam" id="PF03330">
    <property type="entry name" value="DPBB_1"/>
    <property type="match status" value="1"/>
</dbReference>
<feature type="signal peptide" evidence="3">
    <location>
        <begin position="1"/>
        <end position="31"/>
    </location>
</feature>
<dbReference type="GO" id="GO:0071555">
    <property type="term" value="P:cell wall organization"/>
    <property type="evidence" value="ECO:0007669"/>
    <property type="project" value="UniProtKB-KW"/>
</dbReference>
<dbReference type="PANTHER" id="PTHR34183">
    <property type="entry name" value="ENDOLYTIC PEPTIDOGLYCAN TRANSGLYCOSYLASE RLPA"/>
    <property type="match status" value="1"/>
</dbReference>
<reference evidence="6" key="1">
    <citation type="submission" date="2024-01" db="EMBL/GenBank/DDBJ databases">
        <title>Bank of Algae and Cyanobacteria of the Azores (BACA) strain genomes.</title>
        <authorList>
            <person name="Luz R."/>
            <person name="Cordeiro R."/>
            <person name="Fonseca A."/>
            <person name="Goncalves V."/>
        </authorList>
    </citation>
    <scope>NUCLEOTIDE SEQUENCE</scope>
    <source>
        <strain evidence="6">BACA0141</strain>
    </source>
</reference>
<comment type="similarity">
    <text evidence="3 4">Belongs to the RlpA family.</text>
</comment>
<keyword evidence="2 3" id="KW-0961">Cell wall biogenesis/degradation</keyword>
<dbReference type="GO" id="GO:0008932">
    <property type="term" value="F:lytic endotransglycosylase activity"/>
    <property type="evidence" value="ECO:0007669"/>
    <property type="project" value="UniProtKB-UniRule"/>
</dbReference>
<gene>
    <name evidence="3" type="primary">rlpA</name>
    <name evidence="6" type="ORF">V2H45_08090</name>
</gene>